<evidence type="ECO:0000256" key="4">
    <source>
        <dbReference type="RuleBase" id="RU004003"/>
    </source>
</evidence>
<comment type="subcellular location">
    <subcellularLocation>
        <location evidence="1">Membrane</location>
    </subcellularLocation>
</comment>
<comment type="caution">
    <text evidence="7">The sequence shown here is derived from an EMBL/GenBank/DDBJ whole genome shotgun (WGS) entry which is preliminary data.</text>
</comment>
<feature type="signal peptide" evidence="5">
    <location>
        <begin position="1"/>
        <end position="22"/>
    </location>
</feature>
<protein>
    <submittedName>
        <fullName evidence="7">Bacterial secretin superfamilty protein</fullName>
    </submittedName>
</protein>
<dbReference type="Proteomes" id="UP000269352">
    <property type="component" value="Unassembled WGS sequence"/>
</dbReference>
<evidence type="ECO:0000256" key="5">
    <source>
        <dbReference type="SAM" id="SignalP"/>
    </source>
</evidence>
<keyword evidence="8" id="KW-1185">Reference proteome</keyword>
<dbReference type="EMBL" id="BGZN01000006">
    <property type="protein sequence ID" value="GBR73094.1"/>
    <property type="molecule type" value="Genomic_DNA"/>
</dbReference>
<gene>
    <name evidence="7" type="ORF">NO1_0536</name>
</gene>
<evidence type="ECO:0000256" key="1">
    <source>
        <dbReference type="ARBA" id="ARBA00004370"/>
    </source>
</evidence>
<keyword evidence="2 5" id="KW-0732">Signal</keyword>
<evidence type="ECO:0000256" key="2">
    <source>
        <dbReference type="ARBA" id="ARBA00022729"/>
    </source>
</evidence>
<dbReference type="PANTHER" id="PTHR30332:SF24">
    <property type="entry name" value="SECRETIN GSPD-RELATED"/>
    <property type="match status" value="1"/>
</dbReference>
<evidence type="ECO:0000256" key="3">
    <source>
        <dbReference type="ARBA" id="ARBA00023136"/>
    </source>
</evidence>
<dbReference type="Pfam" id="PF00263">
    <property type="entry name" value="Secretin"/>
    <property type="match status" value="1"/>
</dbReference>
<dbReference type="GO" id="GO:0016020">
    <property type="term" value="C:membrane"/>
    <property type="evidence" value="ECO:0007669"/>
    <property type="project" value="UniProtKB-SubCell"/>
</dbReference>
<feature type="chain" id="PRO_5017317227" evidence="5">
    <location>
        <begin position="23"/>
        <end position="307"/>
    </location>
</feature>
<dbReference type="InterPro" id="IPR050810">
    <property type="entry name" value="Bact_Secretion_Sys_Channel"/>
</dbReference>
<proteinExistence type="inferred from homology"/>
<evidence type="ECO:0000259" key="6">
    <source>
        <dbReference type="Pfam" id="PF00263"/>
    </source>
</evidence>
<evidence type="ECO:0000313" key="7">
    <source>
        <dbReference type="EMBL" id="GBR73094.1"/>
    </source>
</evidence>
<feature type="domain" description="Type II/III secretion system secretin-like" evidence="6">
    <location>
        <begin position="149"/>
        <end position="303"/>
    </location>
</feature>
<sequence length="307" mass="33690">MKNKILAVFLFLNLCLARDPFALPESSTAVRTAAGIPLVPNYRAITLNYLAAEDAVKMIEKLYPDAMVCAEKNNNILLLGADHPTEKILAALQTADSPPRAVKLKINVLEMTTNDLTALGIDWDFASDGLRLGKTTPEILATLQARAGQGDARLLAAPNLTTLTGRPAAIHIGDRLPYSLPVQNGEQLQWQIQYIDSGINLTFLPLPAAPGQILLSLQPEISSIKYWKQTQGGEFPVLSTRQVETTLLLKAQESFVLAGLYNEEERESVQKIPFLGDVPLLNIFFRNTVREKTASDIIFVVTADEIL</sequence>
<comment type="similarity">
    <text evidence="4">Belongs to the bacterial secretin family.</text>
</comment>
<reference evidence="7 8" key="1">
    <citation type="journal article" date="2019" name="ISME J.">
        <title>Genome analyses of uncultured TG2/ZB3 bacteria in 'Margulisbacteria' specifically attached to ectosymbiotic spirochetes of protists in the termite gut.</title>
        <authorList>
            <person name="Utami Y.D."/>
            <person name="Kuwahara H."/>
            <person name="Igai K."/>
            <person name="Murakami T."/>
            <person name="Sugaya K."/>
            <person name="Morikawa T."/>
            <person name="Nagura Y."/>
            <person name="Yuki M."/>
            <person name="Deevong P."/>
            <person name="Inoue T."/>
            <person name="Kihara K."/>
            <person name="Lo N."/>
            <person name="Yamada A."/>
            <person name="Ohkuma M."/>
            <person name="Hongoh Y."/>
        </authorList>
    </citation>
    <scope>NUCLEOTIDE SEQUENCE [LARGE SCALE GENOMIC DNA]</scope>
    <source>
        <strain evidence="7">NkOx7-01</strain>
    </source>
</reference>
<name>A0A388T9P3_TERA1</name>
<dbReference type="PRINTS" id="PR00811">
    <property type="entry name" value="BCTERIALGSPD"/>
</dbReference>
<accession>A0A388T9P3</accession>
<dbReference type="GO" id="GO:0009306">
    <property type="term" value="P:protein secretion"/>
    <property type="evidence" value="ECO:0007669"/>
    <property type="project" value="InterPro"/>
</dbReference>
<organism evidence="7 8">
    <name type="scientific">Termititenax aidoneus</name>
    <dbReference type="NCBI Taxonomy" id="2218524"/>
    <lineage>
        <taxon>Bacteria</taxon>
        <taxon>Bacillati</taxon>
        <taxon>Candidatus Margulisiibacteriota</taxon>
        <taxon>Candidatus Termititenacia</taxon>
        <taxon>Candidatus Termititenacales</taxon>
        <taxon>Candidatus Termititenacaceae</taxon>
        <taxon>Candidatus Termititenax</taxon>
    </lineage>
</organism>
<keyword evidence="3" id="KW-0472">Membrane</keyword>
<dbReference type="AlphaFoldDB" id="A0A388T9P3"/>
<dbReference type="GO" id="GO:0015627">
    <property type="term" value="C:type II protein secretion system complex"/>
    <property type="evidence" value="ECO:0007669"/>
    <property type="project" value="TreeGrafter"/>
</dbReference>
<dbReference type="InterPro" id="IPR001775">
    <property type="entry name" value="GspD/PilQ"/>
</dbReference>
<dbReference type="PANTHER" id="PTHR30332">
    <property type="entry name" value="PROBABLE GENERAL SECRETION PATHWAY PROTEIN D"/>
    <property type="match status" value="1"/>
</dbReference>
<dbReference type="InterPro" id="IPR004846">
    <property type="entry name" value="T2SS/T3SS_dom"/>
</dbReference>
<evidence type="ECO:0000313" key="8">
    <source>
        <dbReference type="Proteomes" id="UP000269352"/>
    </source>
</evidence>